<name>A0A1I8BZB9_MELHA</name>
<accession>A0A1I8BZB9</accession>
<protein>
    <submittedName>
        <fullName evidence="3">GST_C_6 domain-containing protein</fullName>
    </submittedName>
</protein>
<reference evidence="3" key="1">
    <citation type="submission" date="2016-11" db="UniProtKB">
        <authorList>
            <consortium name="WormBaseParasite"/>
        </authorList>
    </citation>
    <scope>IDENTIFICATION</scope>
</reference>
<evidence type="ECO:0000256" key="1">
    <source>
        <dbReference type="SAM" id="MobiDB-lite"/>
    </source>
</evidence>
<feature type="compositionally biased region" description="Basic and acidic residues" evidence="1">
    <location>
        <begin position="275"/>
        <end position="308"/>
    </location>
</feature>
<keyword evidence="2" id="KW-1185">Reference proteome</keyword>
<proteinExistence type="predicted"/>
<feature type="region of interest" description="Disordered" evidence="1">
    <location>
        <begin position="273"/>
        <end position="308"/>
    </location>
</feature>
<dbReference type="WBParaSite" id="MhA1_Contig790.frz3.gene15">
    <property type="protein sequence ID" value="MhA1_Contig790.frz3.gene15"/>
    <property type="gene ID" value="MhA1_Contig790.frz3.gene15"/>
</dbReference>
<organism evidence="2 3">
    <name type="scientific">Meloidogyne hapla</name>
    <name type="common">Root-knot nematode worm</name>
    <dbReference type="NCBI Taxonomy" id="6305"/>
    <lineage>
        <taxon>Eukaryota</taxon>
        <taxon>Metazoa</taxon>
        <taxon>Ecdysozoa</taxon>
        <taxon>Nematoda</taxon>
        <taxon>Chromadorea</taxon>
        <taxon>Rhabditida</taxon>
        <taxon>Tylenchina</taxon>
        <taxon>Tylenchomorpha</taxon>
        <taxon>Tylenchoidea</taxon>
        <taxon>Meloidogynidae</taxon>
        <taxon>Meloidogyninae</taxon>
        <taxon>Meloidogyne</taxon>
    </lineage>
</organism>
<evidence type="ECO:0000313" key="3">
    <source>
        <dbReference type="WBParaSite" id="MhA1_Contig790.frz3.gene15"/>
    </source>
</evidence>
<dbReference type="AlphaFoldDB" id="A0A1I8BZB9"/>
<sequence length="308" mass="36390">MTENDIMKLFLKEISKNKIKERIEKNKFLFSEYPTKADASFFAILIQFFETPSNIKSLKDLFKLEGYLSEDDTKTIKILNKYIQNVKESLGYGGGKWEKLTDEKEKWPLNYDFDYSKNCNELKLDGKNDKYNGPFNLETGDLDHFVELFDEEIENDEKYKLSSFRYVEEVGKEEKYYKNNFISRFMLTEAAAYICNMGKDKSENDGKECKQKHINEWDDWKKINKEEGKTFEESLPSLKIKTRELVNEAINEENKRLISQRVHEAVKEAVNLQKIEQKEKMGKNKKGNKSEGKEEEGKFEKINLLEEE</sequence>
<dbReference type="Proteomes" id="UP000095281">
    <property type="component" value="Unplaced"/>
</dbReference>
<evidence type="ECO:0000313" key="2">
    <source>
        <dbReference type="Proteomes" id="UP000095281"/>
    </source>
</evidence>